<dbReference type="InterPro" id="IPR002669">
    <property type="entry name" value="UreD"/>
</dbReference>
<name>A0A1H7Y4U4_9HYPH</name>
<dbReference type="HAMAP" id="MF_01384">
    <property type="entry name" value="UreD"/>
    <property type="match status" value="1"/>
</dbReference>
<evidence type="ECO:0000313" key="4">
    <source>
        <dbReference type="EMBL" id="SEM41150.1"/>
    </source>
</evidence>
<comment type="similarity">
    <text evidence="1 3">Belongs to the UreD family.</text>
</comment>
<sequence length="301" mass="32552">MNAIVPTRSSEPAHSTVASPARAQYAAQPSAWPAELELWFALNAGKTRLVRRRHFGPLVVQRPFHPEKDGTCHVYLLHPPGGVAGGDRLDLRFHLDAGARALLTTPGATKFYRSEHSASMQSVDVAIGAGGVCEYLPQETIVFDGADARIETKVSLAADATYVGWDFLCVGRPAAGERFETGRLSQRIEIVRDGRPIWFERLELQGGSPLLEAAFSLARQPSWGTMVYAGTVAENAAEQVRAAIGAAGDGVFCVSQLEEAVVCRYLGPRVAEGKALFVRAWNVLRSLGQGKMAEAPRIWAT</sequence>
<dbReference type="OrthoDB" id="9798842at2"/>
<dbReference type="PANTHER" id="PTHR33643">
    <property type="entry name" value="UREASE ACCESSORY PROTEIN D"/>
    <property type="match status" value="1"/>
</dbReference>
<dbReference type="PANTHER" id="PTHR33643:SF1">
    <property type="entry name" value="UREASE ACCESSORY PROTEIN D"/>
    <property type="match status" value="1"/>
</dbReference>
<comment type="subcellular location">
    <subcellularLocation>
        <location evidence="3">Cytoplasm</location>
    </subcellularLocation>
</comment>
<dbReference type="GO" id="GO:0005737">
    <property type="term" value="C:cytoplasm"/>
    <property type="evidence" value="ECO:0007669"/>
    <property type="project" value="UniProtKB-SubCell"/>
</dbReference>
<reference evidence="5" key="1">
    <citation type="submission" date="2016-10" db="EMBL/GenBank/DDBJ databases">
        <authorList>
            <person name="Varghese N."/>
            <person name="Submissions S."/>
        </authorList>
    </citation>
    <scope>NUCLEOTIDE SEQUENCE [LARGE SCALE GENOMIC DNA]</scope>
    <source>
        <strain evidence="5">LMG 26383,CCUG 61248,R- 45681</strain>
    </source>
</reference>
<keyword evidence="5" id="KW-1185">Reference proteome</keyword>
<protein>
    <recommendedName>
        <fullName evidence="3">Urease accessory protein UreD</fullName>
    </recommendedName>
</protein>
<keyword evidence="3" id="KW-0996">Nickel insertion</keyword>
<dbReference type="GO" id="GO:0016151">
    <property type="term" value="F:nickel cation binding"/>
    <property type="evidence" value="ECO:0007669"/>
    <property type="project" value="UniProtKB-UniRule"/>
</dbReference>
<evidence type="ECO:0000256" key="2">
    <source>
        <dbReference type="ARBA" id="ARBA00023186"/>
    </source>
</evidence>
<evidence type="ECO:0000256" key="3">
    <source>
        <dbReference type="HAMAP-Rule" id="MF_01384"/>
    </source>
</evidence>
<proteinExistence type="inferred from homology"/>
<evidence type="ECO:0000256" key="1">
    <source>
        <dbReference type="ARBA" id="ARBA00007177"/>
    </source>
</evidence>
<gene>
    <name evidence="3" type="primary">ureD</name>
    <name evidence="4" type="ORF">SAMN04515666_11133</name>
</gene>
<dbReference type="AlphaFoldDB" id="A0A1H7Y4U4"/>
<keyword evidence="3" id="KW-0963">Cytoplasm</keyword>
<dbReference type="STRING" id="1036779.SAMN04515666_11133"/>
<accession>A0A1H7Y4U4</accession>
<comment type="function">
    <text evidence="3">Required for maturation of urease via the functional incorporation of the urease nickel metallocenter.</text>
</comment>
<evidence type="ECO:0000313" key="5">
    <source>
        <dbReference type="Proteomes" id="UP000199664"/>
    </source>
</evidence>
<dbReference type="EMBL" id="FOAN01000011">
    <property type="protein sequence ID" value="SEM41150.1"/>
    <property type="molecule type" value="Genomic_DNA"/>
</dbReference>
<dbReference type="Pfam" id="PF01774">
    <property type="entry name" value="UreD"/>
    <property type="match status" value="1"/>
</dbReference>
<organism evidence="4 5">
    <name type="scientific">Bosea lupini</name>
    <dbReference type="NCBI Taxonomy" id="1036779"/>
    <lineage>
        <taxon>Bacteria</taxon>
        <taxon>Pseudomonadati</taxon>
        <taxon>Pseudomonadota</taxon>
        <taxon>Alphaproteobacteria</taxon>
        <taxon>Hyphomicrobiales</taxon>
        <taxon>Boseaceae</taxon>
        <taxon>Bosea</taxon>
    </lineage>
</organism>
<keyword evidence="2 3" id="KW-0143">Chaperone</keyword>
<dbReference type="RefSeq" id="WP_091841425.1">
    <property type="nucleotide sequence ID" value="NZ_FOAN01000011.1"/>
</dbReference>
<dbReference type="Proteomes" id="UP000199664">
    <property type="component" value="Unassembled WGS sequence"/>
</dbReference>
<comment type="subunit">
    <text evidence="3">UreD, UreF and UreG form a complex that acts as a GTP-hydrolysis-dependent molecular chaperone, activating the urease apoprotein by helping to assemble the nickel containing metallocenter of UreC. The UreE protein probably delivers the nickel.</text>
</comment>